<feature type="transmembrane region" description="Helical" evidence="3">
    <location>
        <begin position="794"/>
        <end position="818"/>
    </location>
</feature>
<dbReference type="Proteomes" id="UP001530400">
    <property type="component" value="Unassembled WGS sequence"/>
</dbReference>
<feature type="compositionally biased region" description="Acidic residues" evidence="2">
    <location>
        <begin position="78"/>
        <end position="87"/>
    </location>
</feature>
<evidence type="ECO:0000256" key="3">
    <source>
        <dbReference type="SAM" id="Phobius"/>
    </source>
</evidence>
<evidence type="ECO:0000313" key="5">
    <source>
        <dbReference type="Proteomes" id="UP001530400"/>
    </source>
</evidence>
<evidence type="ECO:0000313" key="4">
    <source>
        <dbReference type="EMBL" id="KAL3786885.1"/>
    </source>
</evidence>
<keyword evidence="3" id="KW-0472">Membrane</keyword>
<keyword evidence="5" id="KW-1185">Reference proteome</keyword>
<feature type="transmembrane region" description="Helical" evidence="3">
    <location>
        <begin position="358"/>
        <end position="375"/>
    </location>
</feature>
<feature type="transmembrane region" description="Helical" evidence="3">
    <location>
        <begin position="762"/>
        <end position="788"/>
    </location>
</feature>
<sequence length="1051" mass="119392">MGTKYSKPSGAIADVKELEYISALLQTERLELRKDGSIQAIDISSFLMSRYGIQVTEEEVKGTVLKEFGQCIRQRDELADEKDENAEQDNYSGTNSSQQMLGKSMEHLDLTQVLALLLIPALLKAKTKLEEYRIKGHNDVESSCMSSFCTAFENSQMASESVLQTPDLESSLREDNIFHGDATHSSLASMLGRSTGPRTKGWAIKQSEKGDAHSPDSGLIEDVLEMMLHDATGNKEPQPLTKDLLKQLLVFYGEVDMADDDDLIEEMIAAASDGESQDVEGKQLMLDKYTFARALTADVELYNVENENRVTTNFYDVYGNNEPQPSEERGSDSIQCANTVWTFPSIDYTADTFRSKSFVILLWVTWIISYFAYMSNPEGIYSYGMIGCDENGGGFWCWMLQGIIKWLILMVQLSVFGTTFVLWASIGNSSNSNPLFAIISMGAIVMFAIAPFFYEFALEPKENGVIISTVKDSRATEQLLYILALFGGFLLLLAELRILVQISIPRGLWKRFNTLQKLLIPGTIQLEAKVKLASSFKVNRLIRNANTIHKSSSVEAFNESETTFGRALLSFSKASDQTEIIGDSLWMWRKLLKLELFEEEGTFTLTSYVHSDVVLYPYLTSDSDYTRRLAHYPLISRKSGSVYHLPLYYIIFHLHVSCTMDSKSIQLSSRQSKMETECIVNLWCSLGKHRIVCELYHSFCVNFNIDAVITYFQAETATILNAFNYIPSTVRTILQFRSGGIASLHDPKFQKYRLAGSSATSLLFGTIFWGTLYTAILVGVCAMLFLGVCLWPEFSQAVIVLWASFLGFLFTVLLKWLVLMTARRHYYRAFYRTKPALANFVGVVLESWNLGLTTQHMIFRTLRLLFAASFFIGRVDTPLLTPEATFLGPFEIDGYPLIFRKDLLSHEAHRHPYIERLGVMFMMKLRHGKRFGSYPNTCWRLIFTFALLPWMRKYRINADNIDIASFKFAAMRTWTGRMPGSSRVLTWTDNSDSSEEDLKKTNETLRQELSRLQVENDMLRHAVYQPFTHTTPKSRPDRREQLLMSMPNVIG</sequence>
<name>A0ABD3PKJ3_9STRA</name>
<feature type="transmembrane region" description="Helical" evidence="3">
    <location>
        <begin position="479"/>
        <end position="500"/>
    </location>
</feature>
<feature type="coiled-coil region" evidence="1">
    <location>
        <begin position="995"/>
        <end position="1022"/>
    </location>
</feature>
<reference evidence="4 5" key="1">
    <citation type="submission" date="2024-10" db="EMBL/GenBank/DDBJ databases">
        <title>Updated reference genomes for cyclostephanoid diatoms.</title>
        <authorList>
            <person name="Roberts W.R."/>
            <person name="Alverson A.J."/>
        </authorList>
    </citation>
    <scope>NUCLEOTIDE SEQUENCE [LARGE SCALE GENOMIC DNA]</scope>
    <source>
        <strain evidence="4 5">AJA010-31</strain>
    </source>
</reference>
<keyword evidence="3" id="KW-0812">Transmembrane</keyword>
<organism evidence="4 5">
    <name type="scientific">Cyclotella atomus</name>
    <dbReference type="NCBI Taxonomy" id="382360"/>
    <lineage>
        <taxon>Eukaryota</taxon>
        <taxon>Sar</taxon>
        <taxon>Stramenopiles</taxon>
        <taxon>Ochrophyta</taxon>
        <taxon>Bacillariophyta</taxon>
        <taxon>Coscinodiscophyceae</taxon>
        <taxon>Thalassiosirophycidae</taxon>
        <taxon>Stephanodiscales</taxon>
        <taxon>Stephanodiscaceae</taxon>
        <taxon>Cyclotella</taxon>
    </lineage>
</organism>
<proteinExistence type="predicted"/>
<feature type="transmembrane region" description="Helical" evidence="3">
    <location>
        <begin position="435"/>
        <end position="454"/>
    </location>
</feature>
<evidence type="ECO:0000256" key="1">
    <source>
        <dbReference type="SAM" id="Coils"/>
    </source>
</evidence>
<feature type="transmembrane region" description="Helical" evidence="3">
    <location>
        <begin position="403"/>
        <end position="423"/>
    </location>
</feature>
<accession>A0ABD3PKJ3</accession>
<keyword evidence="3" id="KW-1133">Transmembrane helix</keyword>
<feature type="compositionally biased region" description="Polar residues" evidence="2">
    <location>
        <begin position="88"/>
        <end position="98"/>
    </location>
</feature>
<feature type="region of interest" description="Disordered" evidence="2">
    <location>
        <begin position="78"/>
        <end position="98"/>
    </location>
</feature>
<dbReference type="EMBL" id="JALLPJ020000632">
    <property type="protein sequence ID" value="KAL3786885.1"/>
    <property type="molecule type" value="Genomic_DNA"/>
</dbReference>
<comment type="caution">
    <text evidence="4">The sequence shown here is derived from an EMBL/GenBank/DDBJ whole genome shotgun (WGS) entry which is preliminary data.</text>
</comment>
<protein>
    <submittedName>
        <fullName evidence="4">Uncharacterized protein</fullName>
    </submittedName>
</protein>
<keyword evidence="1" id="KW-0175">Coiled coil</keyword>
<evidence type="ECO:0000256" key="2">
    <source>
        <dbReference type="SAM" id="MobiDB-lite"/>
    </source>
</evidence>
<dbReference type="AlphaFoldDB" id="A0ABD3PKJ3"/>
<gene>
    <name evidence="4" type="ORF">ACHAWO_008005</name>
</gene>